<feature type="transmembrane region" description="Helical" evidence="9">
    <location>
        <begin position="272"/>
        <end position="289"/>
    </location>
</feature>
<keyword evidence="7 9" id="KW-0472">Membrane</keyword>
<evidence type="ECO:0000256" key="10">
    <source>
        <dbReference type="SAM" id="MobiDB-lite"/>
    </source>
</evidence>
<keyword evidence="3 9" id="KW-0337">GPI-anchor biosynthesis</keyword>
<evidence type="ECO:0000313" key="11">
    <source>
        <dbReference type="Ensembl" id="ENSCMUP00000029865.1"/>
    </source>
</evidence>
<evidence type="ECO:0000256" key="9">
    <source>
        <dbReference type="RuleBase" id="RU365066"/>
    </source>
</evidence>
<feature type="region of interest" description="Disordered" evidence="10">
    <location>
        <begin position="1"/>
        <end position="39"/>
    </location>
</feature>
<name>A0A8U7NIJ8_CORMO</name>
<feature type="transmembrane region" description="Helical" evidence="9">
    <location>
        <begin position="418"/>
        <end position="438"/>
    </location>
</feature>
<evidence type="ECO:0000256" key="8">
    <source>
        <dbReference type="ARBA" id="ARBA00093305"/>
    </source>
</evidence>
<keyword evidence="5" id="KW-0732">Signal</keyword>
<organism evidence="11 12">
    <name type="scientific">Corvus moneduloides</name>
    <name type="common">New Caledonian crow</name>
    <dbReference type="NCBI Taxonomy" id="1196302"/>
    <lineage>
        <taxon>Eukaryota</taxon>
        <taxon>Metazoa</taxon>
        <taxon>Chordata</taxon>
        <taxon>Craniata</taxon>
        <taxon>Vertebrata</taxon>
        <taxon>Euteleostomi</taxon>
        <taxon>Archelosauria</taxon>
        <taxon>Archosauria</taxon>
        <taxon>Dinosauria</taxon>
        <taxon>Saurischia</taxon>
        <taxon>Theropoda</taxon>
        <taxon>Coelurosauria</taxon>
        <taxon>Aves</taxon>
        <taxon>Neognathae</taxon>
        <taxon>Neoaves</taxon>
        <taxon>Telluraves</taxon>
        <taxon>Australaves</taxon>
        <taxon>Passeriformes</taxon>
        <taxon>Corvoidea</taxon>
        <taxon>Corvidae</taxon>
        <taxon>Corvus</taxon>
    </lineage>
</organism>
<comment type="function">
    <text evidence="9">Involved in the lipid remodeling steps of GPI-anchor maturation.</text>
</comment>
<keyword evidence="9" id="KW-0333">Golgi apparatus</keyword>
<dbReference type="InterPro" id="IPR007217">
    <property type="entry name" value="Per1-like"/>
</dbReference>
<evidence type="ECO:0000256" key="1">
    <source>
        <dbReference type="ARBA" id="ARBA00004127"/>
    </source>
</evidence>
<feature type="transmembrane region" description="Helical" evidence="9">
    <location>
        <begin position="301"/>
        <end position="321"/>
    </location>
</feature>
<keyword evidence="12" id="KW-1185">Reference proteome</keyword>
<evidence type="ECO:0000256" key="6">
    <source>
        <dbReference type="ARBA" id="ARBA00022989"/>
    </source>
</evidence>
<sequence>MSGGTPQPTQCVSPSSPIRSRSRCRSGAGTRGGTAGTASRWHVPGQLCRAKGAGMGSQPLPAVCVGGSVCHSRGSPLTHPGGCRRPHTPGHAGTAHRPCTGSGQGPSSAPGRRGGSKPVPRSLQGAPGGPSAPGGFSAIGRVHQLPPPPRAPLTALLGGLVVGLEEALAGVAEDAVPGHLLEEAELGVVVDEHHPTADLPQGPEPQRLHRQVLQRQRVGAAAETPTGWTCRDECKYECMWLTVRLYQQGGHRVPQFHGKWPFSRFLFFQEPASAFASFLNGLASLVMLLRYRAAVPPAAPTYPTCVAFAWVSLNAWFWSTVFHTRDTALTEKLDYFCASAVVLHSVYLCCVRTLGLQRPALISIFRAFLLLFLAGHISYLSLVRFDYGYNLVANAAAGMLTVAWWLRWCLRQGRRLPHVWKCAAAVLLLQALALLELLDFPPLLWVLDAHALWHIGTIPLNVLFYSFLMDDSLYLLKANSDLFKVD</sequence>
<protein>
    <recommendedName>
        <fullName evidence="9">Post-GPI attachment to proteins factor 3</fullName>
    </recommendedName>
</protein>
<evidence type="ECO:0000313" key="12">
    <source>
        <dbReference type="Proteomes" id="UP000694553"/>
    </source>
</evidence>
<dbReference type="GO" id="GO:0000139">
    <property type="term" value="C:Golgi membrane"/>
    <property type="evidence" value="ECO:0007669"/>
    <property type="project" value="UniProtKB-SubCell"/>
</dbReference>
<keyword evidence="6 9" id="KW-1133">Transmembrane helix</keyword>
<dbReference type="Proteomes" id="UP000694553">
    <property type="component" value="Unassembled WGS sequence"/>
</dbReference>
<dbReference type="GO" id="GO:0016788">
    <property type="term" value="F:hydrolase activity, acting on ester bonds"/>
    <property type="evidence" value="ECO:0007669"/>
    <property type="project" value="TreeGrafter"/>
</dbReference>
<dbReference type="GO" id="GO:0006506">
    <property type="term" value="P:GPI anchor biosynthetic process"/>
    <property type="evidence" value="ECO:0007669"/>
    <property type="project" value="UniProtKB-KW"/>
</dbReference>
<evidence type="ECO:0000256" key="3">
    <source>
        <dbReference type="ARBA" id="ARBA00022502"/>
    </source>
</evidence>
<dbReference type="PANTHER" id="PTHR13148:SF0">
    <property type="entry name" value="POST-GPI ATTACHMENT TO PROTEINS FACTOR 3"/>
    <property type="match status" value="1"/>
</dbReference>
<proteinExistence type="inferred from homology"/>
<accession>A0A8U7NIJ8</accession>
<comment type="subcellular location">
    <subcellularLocation>
        <location evidence="1">Endomembrane system</location>
        <topology evidence="1">Multi-pass membrane protein</topology>
    </subcellularLocation>
    <subcellularLocation>
        <location evidence="9">Golgi apparatus membrane</location>
        <topology evidence="9">Multi-pass membrane protein</topology>
    </subcellularLocation>
</comment>
<gene>
    <name evidence="11" type="primary">PGAP3</name>
</gene>
<comment type="similarity">
    <text evidence="2 9">Belongs to the PGAP3 family.</text>
</comment>
<reference evidence="12" key="1">
    <citation type="submission" date="2019-10" db="EMBL/GenBank/DDBJ databases">
        <title>Corvus moneduloides (New Caledonian crow) genome, bCorMon1, primary haplotype.</title>
        <authorList>
            <person name="Rutz C."/>
            <person name="Fungtammasan C."/>
            <person name="Mountcastle J."/>
            <person name="Formenti G."/>
            <person name="Chow W."/>
            <person name="Howe K."/>
            <person name="Steele M.P."/>
            <person name="Fernandes J."/>
            <person name="Gilbert M.T.P."/>
            <person name="Fedrigo O."/>
            <person name="Jarvis E.D."/>
            <person name="Gemmell N."/>
        </authorList>
    </citation>
    <scope>NUCLEOTIDE SEQUENCE [LARGE SCALE GENOMIC DNA]</scope>
</reference>
<keyword evidence="4 9" id="KW-0812">Transmembrane</keyword>
<feature type="transmembrane region" description="Helical" evidence="9">
    <location>
        <begin position="363"/>
        <end position="381"/>
    </location>
</feature>
<feature type="region of interest" description="Disordered" evidence="10">
    <location>
        <begin position="75"/>
        <end position="145"/>
    </location>
</feature>
<dbReference type="GO" id="GO:0005789">
    <property type="term" value="C:endoplasmic reticulum membrane"/>
    <property type="evidence" value="ECO:0007669"/>
    <property type="project" value="TreeGrafter"/>
</dbReference>
<feature type="transmembrane region" description="Helical" evidence="9">
    <location>
        <begin position="450"/>
        <end position="468"/>
    </location>
</feature>
<evidence type="ECO:0000256" key="5">
    <source>
        <dbReference type="ARBA" id="ARBA00022729"/>
    </source>
</evidence>
<evidence type="ECO:0000256" key="4">
    <source>
        <dbReference type="ARBA" id="ARBA00022692"/>
    </source>
</evidence>
<feature type="transmembrane region" description="Helical" evidence="9">
    <location>
        <begin position="333"/>
        <end position="351"/>
    </location>
</feature>
<dbReference type="PANTHER" id="PTHR13148">
    <property type="entry name" value="PER1-RELATED"/>
    <property type="match status" value="1"/>
</dbReference>
<reference evidence="11" key="3">
    <citation type="submission" date="2025-09" db="UniProtKB">
        <authorList>
            <consortium name="Ensembl"/>
        </authorList>
    </citation>
    <scope>IDENTIFICATION</scope>
</reference>
<dbReference type="AlphaFoldDB" id="A0A8U7NIJ8"/>
<comment type="function">
    <text evidence="8">Involved in the fatty acid remodeling steps of GPI-anchor maturation where the unsaturated acyl chain at sn-2 of inositol phosphate is replaced by a saturated stearoyl chain. May catalyze the first step of the fatty acid remodeling, by removing the unsaturated acyl chain at sn-2 of inositol phosphate, generating a lyso-GPI intermediate. The fatty acid remodeling steps is critical for the integration of GPI-APs into lipid rafts.</text>
</comment>
<dbReference type="Pfam" id="PF04080">
    <property type="entry name" value="Per1"/>
    <property type="match status" value="1"/>
</dbReference>
<feature type="compositionally biased region" description="Polar residues" evidence="10">
    <location>
        <begin position="1"/>
        <end position="12"/>
    </location>
</feature>
<feature type="transmembrane region" description="Helical" evidence="9">
    <location>
        <begin position="387"/>
        <end position="406"/>
    </location>
</feature>
<evidence type="ECO:0000256" key="7">
    <source>
        <dbReference type="ARBA" id="ARBA00023136"/>
    </source>
</evidence>
<reference evidence="11" key="2">
    <citation type="submission" date="2025-08" db="UniProtKB">
        <authorList>
            <consortium name="Ensembl"/>
        </authorList>
    </citation>
    <scope>IDENTIFICATION</scope>
</reference>
<dbReference type="Ensembl" id="ENSCMUT00000031059.1">
    <property type="protein sequence ID" value="ENSCMUP00000029865.1"/>
    <property type="gene ID" value="ENSCMUG00000001336.2"/>
</dbReference>
<evidence type="ECO:0000256" key="2">
    <source>
        <dbReference type="ARBA" id="ARBA00006387"/>
    </source>
</evidence>